<evidence type="ECO:0000256" key="1">
    <source>
        <dbReference type="SAM" id="MobiDB-lite"/>
    </source>
</evidence>
<organism evidence="2 3">
    <name type="scientific">Thermothielavioides terrestris (strain ATCC 38088 / NRRL 8126)</name>
    <name type="common">Thielavia terrestris</name>
    <dbReference type="NCBI Taxonomy" id="578455"/>
    <lineage>
        <taxon>Eukaryota</taxon>
        <taxon>Fungi</taxon>
        <taxon>Dikarya</taxon>
        <taxon>Ascomycota</taxon>
        <taxon>Pezizomycotina</taxon>
        <taxon>Sordariomycetes</taxon>
        <taxon>Sordariomycetidae</taxon>
        <taxon>Sordariales</taxon>
        <taxon>Chaetomiaceae</taxon>
        <taxon>Thermothielavioides</taxon>
        <taxon>Thermothielavioides terrestris</taxon>
    </lineage>
</organism>
<dbReference type="HOGENOM" id="CLU_2414839_0_0_1"/>
<feature type="region of interest" description="Disordered" evidence="1">
    <location>
        <begin position="71"/>
        <end position="92"/>
    </location>
</feature>
<dbReference type="EMBL" id="CP003009">
    <property type="protein sequence ID" value="AEO63113.1"/>
    <property type="molecule type" value="Genomic_DNA"/>
</dbReference>
<reference evidence="2 3" key="1">
    <citation type="journal article" date="2011" name="Nat. Biotechnol.">
        <title>Comparative genomic analysis of the thermophilic biomass-degrading fungi Myceliophthora thermophila and Thielavia terrestris.</title>
        <authorList>
            <person name="Berka R.M."/>
            <person name="Grigoriev I.V."/>
            <person name="Otillar R."/>
            <person name="Salamov A."/>
            <person name="Grimwood J."/>
            <person name="Reid I."/>
            <person name="Ishmael N."/>
            <person name="John T."/>
            <person name="Darmond C."/>
            <person name="Moisan M.-C."/>
            <person name="Henrissat B."/>
            <person name="Coutinho P.M."/>
            <person name="Lombard V."/>
            <person name="Natvig D.O."/>
            <person name="Lindquist E."/>
            <person name="Schmutz J."/>
            <person name="Lucas S."/>
            <person name="Harris P."/>
            <person name="Powlowski J."/>
            <person name="Bellemare A."/>
            <person name="Taylor D."/>
            <person name="Butler G."/>
            <person name="de Vries R.P."/>
            <person name="Allijn I.E."/>
            <person name="van den Brink J."/>
            <person name="Ushinsky S."/>
            <person name="Storms R."/>
            <person name="Powell A.J."/>
            <person name="Paulsen I.T."/>
            <person name="Elbourne L.D.H."/>
            <person name="Baker S.E."/>
            <person name="Magnuson J."/>
            <person name="LaBoissiere S."/>
            <person name="Clutterbuck A.J."/>
            <person name="Martinez D."/>
            <person name="Wogulis M."/>
            <person name="de Leon A.L."/>
            <person name="Rey M.W."/>
            <person name="Tsang A."/>
        </authorList>
    </citation>
    <scope>NUCLEOTIDE SEQUENCE [LARGE SCALE GENOMIC DNA]</scope>
    <source>
        <strain evidence="3">ATCC 38088 / NRRL 8126</strain>
    </source>
</reference>
<keyword evidence="3" id="KW-1185">Reference proteome</keyword>
<dbReference type="RefSeq" id="XP_003649449.1">
    <property type="nucleotide sequence ID" value="XM_003649401.1"/>
</dbReference>
<accession>G2QWU9</accession>
<proteinExistence type="predicted"/>
<sequence length="92" mass="9348">MAASEELGLPGRCPWCSPSLSLPLPPLPSPPLVVSRFLIHTQITSAASVTPVNAAPMPLLAAAPADRPPRLAFAERGGRSGARSRTAAAGVA</sequence>
<gene>
    <name evidence="2" type="ORF">THITE_2107987</name>
</gene>
<name>G2QWU9_THETT</name>
<dbReference type="KEGG" id="ttt:THITE_2107987"/>
<dbReference type="GeneID" id="11515818"/>
<dbReference type="Proteomes" id="UP000008181">
    <property type="component" value="Chromosome 1"/>
</dbReference>
<evidence type="ECO:0000313" key="3">
    <source>
        <dbReference type="Proteomes" id="UP000008181"/>
    </source>
</evidence>
<dbReference type="AlphaFoldDB" id="G2QWU9"/>
<evidence type="ECO:0000313" key="2">
    <source>
        <dbReference type="EMBL" id="AEO63113.1"/>
    </source>
</evidence>
<protein>
    <submittedName>
        <fullName evidence="2">Uncharacterized protein</fullName>
    </submittedName>
</protein>